<dbReference type="PANTHER" id="PTHR33706">
    <property type="entry name" value="MORN VARIANT REPEAT PROTEIN"/>
    <property type="match status" value="1"/>
</dbReference>
<evidence type="ECO:0008006" key="3">
    <source>
        <dbReference type="Google" id="ProtNLM"/>
    </source>
</evidence>
<evidence type="ECO:0000313" key="1">
    <source>
        <dbReference type="EMBL" id="AJY47799.1"/>
    </source>
</evidence>
<proteinExistence type="predicted"/>
<accession>A0A0D5LU82</accession>
<dbReference type="PANTHER" id="PTHR33706:SF1">
    <property type="entry name" value="TPR REPEAT PROTEIN"/>
    <property type="match status" value="1"/>
</dbReference>
<dbReference type="HOGENOM" id="CLU_570812_0_0_5"/>
<reference evidence="1 2" key="1">
    <citation type="journal article" date="2015" name="Genome Announc.">
        <title>Complete genome sequence of Martelella endophytica YC6887, which has antifungal activity associated with a halophyte.</title>
        <authorList>
            <person name="Khan A."/>
            <person name="Khan H."/>
            <person name="Chung E.J."/>
            <person name="Hossain M.T."/>
            <person name="Chung Y.R."/>
        </authorList>
    </citation>
    <scope>NUCLEOTIDE SEQUENCE [LARGE SCALE GENOMIC DNA]</scope>
    <source>
        <strain evidence="1">YC6887</strain>
    </source>
</reference>
<dbReference type="SUPFAM" id="SSF82185">
    <property type="entry name" value="Histone H3 K4-specific methyltransferase SET7/9 N-terminal domain"/>
    <property type="match status" value="4"/>
</dbReference>
<dbReference type="Gene3D" id="2.20.110.10">
    <property type="entry name" value="Histone H3 K4-specific methyltransferase SET7/9 N-terminal domain"/>
    <property type="match status" value="4"/>
</dbReference>
<dbReference type="PATRIC" id="fig|1486262.3.peg.4617"/>
<protein>
    <recommendedName>
        <fullName evidence="3">Membrane-binding protein</fullName>
    </recommendedName>
</protein>
<dbReference type="KEGG" id="mey:TM49_22355"/>
<gene>
    <name evidence="1" type="ORF">TM49_22355</name>
</gene>
<name>A0A0D5LU82_MAREN</name>
<dbReference type="AlphaFoldDB" id="A0A0D5LU82"/>
<organism evidence="1 2">
    <name type="scientific">Martelella endophytica</name>
    <dbReference type="NCBI Taxonomy" id="1486262"/>
    <lineage>
        <taxon>Bacteria</taxon>
        <taxon>Pseudomonadati</taxon>
        <taxon>Pseudomonadota</taxon>
        <taxon>Alphaproteobacteria</taxon>
        <taxon>Hyphomicrobiales</taxon>
        <taxon>Aurantimonadaceae</taxon>
        <taxon>Martelella</taxon>
    </lineage>
</organism>
<dbReference type="EMBL" id="CP010803">
    <property type="protein sequence ID" value="AJY47799.1"/>
    <property type="molecule type" value="Genomic_DNA"/>
</dbReference>
<keyword evidence="2" id="KW-1185">Reference proteome</keyword>
<sequence length="458" mass="52632">MLTFDEAGNIAARTPYKDGEKDGTEVWYWADGKTRREITWKDGVLNGPWRSYYQDGKLEAENDHVDGRIDGVERKYHENGKLAAEVHWALSKRDGPYRDYDKDGNLIEEGHYVDGAADGDVTEYWPSGERRALRHYVMGKPTGSAKRWSRSGELVAQTDYAEDGGELRNRKWKDGELIWLEEPVAIEGRGEGRKTVERYGNFTETEIKAEGYLLFTRTLNDELIDRHELVDGKYRGLFVSTTDLDKITTRVHYVDGKEDGLFTRVWRGRELERGYYDHGKRVGDWRRVEHSTDVVHETYDADGKLTGEQHTFALNGKLKTLATYDHGTLDGPYKELDGEQVIAGGNYVDGQKHGDWLEQAPYRDETRQGRYAHGVKEGRWTTFDGNGYRTEITSFSHDRKDGPSYILAENGAVEEVQMWKHDKRDGYTTYYDDEGPVSHQLWRDGWLEGDAFPAGDTR</sequence>
<dbReference type="InterPro" id="IPR011652">
    <property type="entry name" value="MORN_2"/>
</dbReference>
<dbReference type="Proteomes" id="UP000032611">
    <property type="component" value="Chromosome"/>
</dbReference>
<evidence type="ECO:0000313" key="2">
    <source>
        <dbReference type="Proteomes" id="UP000032611"/>
    </source>
</evidence>
<dbReference type="Pfam" id="PF07661">
    <property type="entry name" value="MORN_2"/>
    <property type="match status" value="4"/>
</dbReference>